<gene>
    <name evidence="1" type="ORF">MMUR_05510</name>
</gene>
<proteinExistence type="predicted"/>
<reference evidence="1 2" key="1">
    <citation type="journal article" date="2019" name="Emerg. Microbes Infect.">
        <title>Comprehensive subspecies identification of 175 nontuberculous mycobacteria species based on 7547 genomic profiles.</title>
        <authorList>
            <person name="Matsumoto Y."/>
            <person name="Kinjo T."/>
            <person name="Motooka D."/>
            <person name="Nabeya D."/>
            <person name="Jung N."/>
            <person name="Uechi K."/>
            <person name="Horii T."/>
            <person name="Iida T."/>
            <person name="Fujita J."/>
            <person name="Nakamura S."/>
        </authorList>
    </citation>
    <scope>NUCLEOTIDE SEQUENCE [LARGE SCALE GENOMIC DNA]</scope>
    <source>
        <strain evidence="1 2">JCM 13392</strain>
    </source>
</reference>
<keyword evidence="2" id="KW-1185">Reference proteome</keyword>
<sequence length="62" mass="6856">MRFNAHNDVDFEAYAAAGSDRVKMFLGPVSFTATTADALELARQLVEAVRQVESREVKVAVR</sequence>
<evidence type="ECO:0000313" key="2">
    <source>
        <dbReference type="Proteomes" id="UP000465241"/>
    </source>
</evidence>
<dbReference type="Proteomes" id="UP000465241">
    <property type="component" value="Unassembled WGS sequence"/>
</dbReference>
<dbReference type="RefSeq" id="WP_193488057.1">
    <property type="nucleotide sequence ID" value="NZ_BAAAMC010000028.1"/>
</dbReference>
<evidence type="ECO:0000313" key="1">
    <source>
        <dbReference type="EMBL" id="GFG56415.1"/>
    </source>
</evidence>
<protein>
    <submittedName>
        <fullName evidence="1">Uncharacterized protein</fullName>
    </submittedName>
</protein>
<organism evidence="1 2">
    <name type="scientific">Mycolicibacterium murale</name>
    <dbReference type="NCBI Taxonomy" id="182220"/>
    <lineage>
        <taxon>Bacteria</taxon>
        <taxon>Bacillati</taxon>
        <taxon>Actinomycetota</taxon>
        <taxon>Actinomycetes</taxon>
        <taxon>Mycobacteriales</taxon>
        <taxon>Mycobacteriaceae</taxon>
        <taxon>Mycolicibacterium</taxon>
    </lineage>
</organism>
<comment type="caution">
    <text evidence="1">The sequence shown here is derived from an EMBL/GenBank/DDBJ whole genome shotgun (WGS) entry which is preliminary data.</text>
</comment>
<dbReference type="EMBL" id="BLKT01000003">
    <property type="protein sequence ID" value="GFG56415.1"/>
    <property type="molecule type" value="Genomic_DNA"/>
</dbReference>
<accession>A0A7I9WF93</accession>
<dbReference type="AlphaFoldDB" id="A0A7I9WF93"/>
<name>A0A7I9WF93_9MYCO</name>